<dbReference type="Pfam" id="PF01381">
    <property type="entry name" value="HTH_3"/>
    <property type="match status" value="1"/>
</dbReference>
<dbReference type="EMBL" id="PEBW01000003">
    <property type="protein sequence ID" value="PTQ52112.1"/>
    <property type="molecule type" value="Genomic_DNA"/>
</dbReference>
<accession>A0A2T5G7G3</accession>
<dbReference type="CDD" id="cd00130">
    <property type="entry name" value="PAS"/>
    <property type="match status" value="1"/>
</dbReference>
<name>A0A2T5G7G3_9BACL</name>
<dbReference type="Proteomes" id="UP000244016">
    <property type="component" value="Unassembled WGS sequence"/>
</dbReference>
<dbReference type="PANTHER" id="PTHR46797">
    <property type="entry name" value="HTH-TYPE TRANSCRIPTIONAL REGULATOR"/>
    <property type="match status" value="1"/>
</dbReference>
<reference evidence="3 4" key="1">
    <citation type="submission" date="2017-08" db="EMBL/GenBank/DDBJ databases">
        <title>Burning lignite coal seam in the remote Altai Mountains harbors a hydrogen-driven thermophilic microbial community.</title>
        <authorList>
            <person name="Kadnikov V.V."/>
            <person name="Mardanov A.V."/>
            <person name="Ivasenko D."/>
            <person name="Beletsky A.V."/>
            <person name="Karnachuk O.V."/>
            <person name="Ravin N.V."/>
        </authorList>
    </citation>
    <scope>NUCLEOTIDE SEQUENCE [LARGE SCALE GENOMIC DNA]</scope>
    <source>
        <strain evidence="3">AL31</strain>
    </source>
</reference>
<sequence length="233" mass="26384">MQGERKVDGAEKEKHKRTGGLTLDELTSYVRSVLREDPLFLRDVEDTTNFRLSYHVKRLRRERGLTQRELADLLGVRQPFVARIESGRGNLSLRKVETIARALGVDPHELLVPVFTRGRPEEVARIVVNRHYRILAVNAGAERYLGKTAEELLEKPFPPHLPLRRDLEKAFHRGEAVTELDGGAVRIRLIFNRRNRPIGADVTVYGVSGAAAREVNALAEADPRSRVEVEGMR</sequence>
<dbReference type="SUPFAM" id="SSF47413">
    <property type="entry name" value="lambda repressor-like DNA-binding domains"/>
    <property type="match status" value="1"/>
</dbReference>
<protein>
    <recommendedName>
        <fullName evidence="2">HTH cro/C1-type domain-containing protein</fullName>
    </recommendedName>
</protein>
<evidence type="ECO:0000313" key="4">
    <source>
        <dbReference type="Proteomes" id="UP000244016"/>
    </source>
</evidence>
<dbReference type="InterPro" id="IPR000014">
    <property type="entry name" value="PAS"/>
</dbReference>
<keyword evidence="1" id="KW-0238">DNA-binding</keyword>
<evidence type="ECO:0000256" key="1">
    <source>
        <dbReference type="ARBA" id="ARBA00023125"/>
    </source>
</evidence>
<proteinExistence type="predicted"/>
<dbReference type="GO" id="GO:0003677">
    <property type="term" value="F:DNA binding"/>
    <property type="evidence" value="ECO:0007669"/>
    <property type="project" value="UniProtKB-KW"/>
</dbReference>
<dbReference type="AlphaFoldDB" id="A0A2T5G7G3"/>
<dbReference type="PANTHER" id="PTHR46797:SF1">
    <property type="entry name" value="METHYLPHOSPHONATE SYNTHASE"/>
    <property type="match status" value="1"/>
</dbReference>
<gene>
    <name evidence="3" type="ORF">BLITH_1079</name>
</gene>
<dbReference type="SUPFAM" id="SSF55785">
    <property type="entry name" value="PYP-like sensor domain (PAS domain)"/>
    <property type="match status" value="1"/>
</dbReference>
<feature type="domain" description="HTH cro/C1-type" evidence="2">
    <location>
        <begin position="56"/>
        <end position="110"/>
    </location>
</feature>
<dbReference type="CDD" id="cd00093">
    <property type="entry name" value="HTH_XRE"/>
    <property type="match status" value="1"/>
</dbReference>
<dbReference type="GO" id="GO:0003700">
    <property type="term" value="F:DNA-binding transcription factor activity"/>
    <property type="evidence" value="ECO:0007669"/>
    <property type="project" value="TreeGrafter"/>
</dbReference>
<dbReference type="PROSITE" id="PS50943">
    <property type="entry name" value="HTH_CROC1"/>
    <property type="match status" value="1"/>
</dbReference>
<dbReference type="SMART" id="SM00530">
    <property type="entry name" value="HTH_XRE"/>
    <property type="match status" value="1"/>
</dbReference>
<dbReference type="Gene3D" id="3.30.450.20">
    <property type="entry name" value="PAS domain"/>
    <property type="match status" value="1"/>
</dbReference>
<organism evidence="3 4">
    <name type="scientific">Brockia lithotrophica</name>
    <dbReference type="NCBI Taxonomy" id="933949"/>
    <lineage>
        <taxon>Bacteria</taxon>
        <taxon>Bacillati</taxon>
        <taxon>Bacillota</taxon>
        <taxon>Bacilli</taxon>
        <taxon>Bacillales</taxon>
        <taxon>Bacillales Family X. Incertae Sedis</taxon>
        <taxon>Brockia</taxon>
    </lineage>
</organism>
<dbReference type="Gene3D" id="1.10.260.40">
    <property type="entry name" value="lambda repressor-like DNA-binding domains"/>
    <property type="match status" value="1"/>
</dbReference>
<dbReference type="GO" id="GO:0005829">
    <property type="term" value="C:cytosol"/>
    <property type="evidence" value="ECO:0007669"/>
    <property type="project" value="TreeGrafter"/>
</dbReference>
<comment type="caution">
    <text evidence="3">The sequence shown here is derived from an EMBL/GenBank/DDBJ whole genome shotgun (WGS) entry which is preliminary data.</text>
</comment>
<evidence type="ECO:0000313" key="3">
    <source>
        <dbReference type="EMBL" id="PTQ52112.1"/>
    </source>
</evidence>
<dbReference type="InterPro" id="IPR035965">
    <property type="entry name" value="PAS-like_dom_sf"/>
</dbReference>
<dbReference type="InterPro" id="IPR001387">
    <property type="entry name" value="Cro/C1-type_HTH"/>
</dbReference>
<dbReference type="InterPro" id="IPR050807">
    <property type="entry name" value="TransReg_Diox_bact_type"/>
</dbReference>
<dbReference type="InterPro" id="IPR010982">
    <property type="entry name" value="Lambda_DNA-bd_dom_sf"/>
</dbReference>
<evidence type="ECO:0000259" key="2">
    <source>
        <dbReference type="PROSITE" id="PS50943"/>
    </source>
</evidence>